<reference evidence="2 3" key="1">
    <citation type="submission" date="2019-04" db="EMBL/GenBank/DDBJ databases">
        <title>Azoarcus rhizosphaerae sp. nov. isolated from rhizosphere of Ficus religiosa.</title>
        <authorList>
            <person name="Lin S.-Y."/>
            <person name="Hameed A."/>
            <person name="Hsu Y.-H."/>
            <person name="Young C.-C."/>
        </authorList>
    </citation>
    <scope>NUCLEOTIDE SEQUENCE [LARGE SCALE GENOMIC DNA]</scope>
    <source>
        <strain evidence="2 3">CC-YHH848</strain>
    </source>
</reference>
<dbReference type="RefSeq" id="WP_136383861.1">
    <property type="nucleotide sequence ID" value="NZ_SSOD01000003.1"/>
</dbReference>
<dbReference type="EMBL" id="SSOD01000003">
    <property type="protein sequence ID" value="THF63410.1"/>
    <property type="molecule type" value="Genomic_DNA"/>
</dbReference>
<sequence length="98" mass="10538">MTHPFGVYVVSGEAAHPNQSGSCLGNQCHADFQSSASGVGPEINVFYGSAVGKKVIRKLPDVMAQGSRLGATRVQNNIHELQAMIKAEAERLQQMQQK</sequence>
<feature type="coiled-coil region" evidence="1">
    <location>
        <begin position="71"/>
        <end position="98"/>
    </location>
</feature>
<keyword evidence="3" id="KW-1185">Reference proteome</keyword>
<comment type="caution">
    <text evidence="2">The sequence shown here is derived from an EMBL/GenBank/DDBJ whole genome shotgun (WGS) entry which is preliminary data.</text>
</comment>
<keyword evidence="1" id="KW-0175">Coiled coil</keyword>
<organism evidence="2 3">
    <name type="scientific">Pseudothauera rhizosphaerae</name>
    <dbReference type="NCBI Taxonomy" id="2565932"/>
    <lineage>
        <taxon>Bacteria</taxon>
        <taxon>Pseudomonadati</taxon>
        <taxon>Pseudomonadota</taxon>
        <taxon>Betaproteobacteria</taxon>
        <taxon>Rhodocyclales</taxon>
        <taxon>Zoogloeaceae</taxon>
        <taxon>Pseudothauera</taxon>
    </lineage>
</organism>
<accession>A0A4S4AV39</accession>
<protein>
    <submittedName>
        <fullName evidence="2">DUF2059 domain-containing protein</fullName>
    </submittedName>
</protein>
<name>A0A4S4AV39_9RHOO</name>
<dbReference type="AlphaFoldDB" id="A0A4S4AV39"/>
<evidence type="ECO:0000256" key="1">
    <source>
        <dbReference type="SAM" id="Coils"/>
    </source>
</evidence>
<dbReference type="Proteomes" id="UP000307956">
    <property type="component" value="Unassembled WGS sequence"/>
</dbReference>
<evidence type="ECO:0000313" key="2">
    <source>
        <dbReference type="EMBL" id="THF63410.1"/>
    </source>
</evidence>
<evidence type="ECO:0000313" key="3">
    <source>
        <dbReference type="Proteomes" id="UP000307956"/>
    </source>
</evidence>
<proteinExistence type="predicted"/>
<gene>
    <name evidence="2" type="ORF">E6O51_04960</name>
</gene>